<feature type="chain" id="PRO_5029471265" evidence="2">
    <location>
        <begin position="25"/>
        <end position="638"/>
    </location>
</feature>
<dbReference type="EMBL" id="CP063120">
    <property type="protein sequence ID" value="QOR17659.1"/>
    <property type="molecule type" value="Genomic_DNA"/>
</dbReference>
<evidence type="ECO:0000313" key="4">
    <source>
        <dbReference type="EMBL" id="QOR17659.1"/>
    </source>
</evidence>
<dbReference type="PANTHER" id="PTHR34216:SF7">
    <property type="entry name" value="POLY-BETA-1,6-N-ACETYL-D-GLUCOSAMINE N-DEACETYLASE"/>
    <property type="match status" value="1"/>
</dbReference>
<proteinExistence type="predicted"/>
<dbReference type="InterPro" id="IPR002509">
    <property type="entry name" value="NODB_dom"/>
</dbReference>
<dbReference type="NCBIfam" id="TIGR03938">
    <property type="entry name" value="deacetyl_PgaB"/>
    <property type="match status" value="1"/>
</dbReference>
<dbReference type="GO" id="GO:0043708">
    <property type="term" value="P:cell adhesion involved in biofilm formation"/>
    <property type="evidence" value="ECO:0007669"/>
    <property type="project" value="InterPro"/>
</dbReference>
<dbReference type="InterPro" id="IPR023854">
    <property type="entry name" value="PGA_deacetylase_PgaB"/>
</dbReference>
<dbReference type="Gene3D" id="3.20.20.80">
    <property type="entry name" value="Glycosidases"/>
    <property type="match status" value="1"/>
</dbReference>
<dbReference type="Pfam" id="PF01522">
    <property type="entry name" value="Polysacc_deac_1"/>
    <property type="match status" value="1"/>
</dbReference>
<reference evidence="4 5" key="1">
    <citation type="submission" date="2020-10" db="EMBL/GenBank/DDBJ databases">
        <title>Genomic diversity and antimicrobial resistance of Haemophilus colonising the airways of young children with cystic fibrosis.</title>
        <authorList>
            <person name="Watts S.C."/>
            <person name="Judd L.M."/>
            <person name="Carzino R."/>
            <person name="Ranganathan S."/>
            <person name="Holt K.E."/>
        </authorList>
    </citation>
    <scope>NUCLEOTIDE SEQUENCE [LARGE SCALE GENOMIC DNA]</scope>
    <source>
        <strain evidence="4 5">M1C137_2</strain>
    </source>
</reference>
<feature type="signal peptide" evidence="2">
    <location>
        <begin position="1"/>
        <end position="24"/>
    </location>
</feature>
<sequence>MRSLKHFAKIIICMLSLFSAFAFAQDRYGVLAYHSVVDESAAENQKQYFPQTISAQMLIKHFNWLKENGYNVISWQQVIDAENGKGTLPDNAVLLSFDDGYETMYNVVFPLLKAYNYPAVFAPVTGWLDTPADQKIAYADKMLDRSVFATWSQVKEMEQSGLVEVASHTHNLHNGINANPSGGQLPAVIAPEYKNGKYETEDAYKNRLKSDFTRSVQTLVNHVGKKPRVMVWPYGQFNDVAVQLARQAGMPHYFSLGEKIINKVGDKHIGRLLLNAETDLNTVKNYLDGIDESKQIQRVLHVDLDYVYDADKAQQAKNLDKLIDRIYRYGVTTVYLQAFSDPDGDGVADALYFPNKYLPVRDDIFGRIAWQLQTRAGVKVYAWMPVLAFDLRKNVKEAEYVIDSRTGKPSTKAYLRLSPYNKQNVEIIKSIYNDLSFYAKFNGILFHDDAFLTDFEGAEGNHAEGMVSPQAKQKTQDLIQLTHQLTDALKPYFLRGSYSLKTARNLYASVITNQNAEEWLAQNLKTLTDNYDTTAIMAMPYMENEQPISQEEAYQWFVSLIENVKTQAPLDKVLFEFQAVNWRTQKPIPESELIDWMKLLQKNHIYSYGYYPDNFLTNQPDLNKMKPYFSVNTNAGKK</sequence>
<name>A0A7M1NYU5_HAEPA</name>
<organism evidence="4 5">
    <name type="scientific">Haemophilus parainfluenzae</name>
    <dbReference type="NCBI Taxonomy" id="729"/>
    <lineage>
        <taxon>Bacteria</taxon>
        <taxon>Pseudomonadati</taxon>
        <taxon>Pseudomonadota</taxon>
        <taxon>Gammaproteobacteria</taxon>
        <taxon>Pasteurellales</taxon>
        <taxon>Pasteurellaceae</taxon>
        <taxon>Haemophilus</taxon>
    </lineage>
</organism>
<keyword evidence="1 2" id="KW-0732">Signal</keyword>
<feature type="domain" description="NodB homology" evidence="3">
    <location>
        <begin position="91"/>
        <end position="330"/>
    </location>
</feature>
<dbReference type="PROSITE" id="PS51677">
    <property type="entry name" value="NODB"/>
    <property type="match status" value="1"/>
</dbReference>
<evidence type="ECO:0000256" key="2">
    <source>
        <dbReference type="SAM" id="SignalP"/>
    </source>
</evidence>
<protein>
    <submittedName>
        <fullName evidence="4">Poly-beta-1,6-N-acetyl-D-glucosamine N-deacetylase PgaB</fullName>
    </submittedName>
</protein>
<dbReference type="GO" id="GO:0016810">
    <property type="term" value="F:hydrolase activity, acting on carbon-nitrogen (but not peptide) bonds"/>
    <property type="evidence" value="ECO:0007669"/>
    <property type="project" value="InterPro"/>
</dbReference>
<dbReference type="Proteomes" id="UP000595009">
    <property type="component" value="Chromosome"/>
</dbReference>
<evidence type="ECO:0000313" key="5">
    <source>
        <dbReference type="Proteomes" id="UP000595009"/>
    </source>
</evidence>
<dbReference type="InterPro" id="IPR051398">
    <property type="entry name" value="Polysacch_Deacetylase"/>
</dbReference>
<dbReference type="RefSeq" id="WP_197543849.1">
    <property type="nucleotide sequence ID" value="NZ_CP063120.1"/>
</dbReference>
<dbReference type="SUPFAM" id="SSF88713">
    <property type="entry name" value="Glycoside hydrolase/deacetylase"/>
    <property type="match status" value="1"/>
</dbReference>
<dbReference type="InterPro" id="IPR032772">
    <property type="entry name" value="PGA_deacetylase_PgaB_C"/>
</dbReference>
<accession>A0A7M1NYU5</accession>
<dbReference type="PANTHER" id="PTHR34216">
    <property type="match status" value="1"/>
</dbReference>
<dbReference type="Pfam" id="PF14883">
    <property type="entry name" value="GHL13"/>
    <property type="match status" value="1"/>
</dbReference>
<evidence type="ECO:0000256" key="1">
    <source>
        <dbReference type="ARBA" id="ARBA00022729"/>
    </source>
</evidence>
<dbReference type="AlphaFoldDB" id="A0A7M1NYU5"/>
<dbReference type="GO" id="GO:0005975">
    <property type="term" value="P:carbohydrate metabolic process"/>
    <property type="evidence" value="ECO:0007669"/>
    <property type="project" value="InterPro"/>
</dbReference>
<dbReference type="InterPro" id="IPR011330">
    <property type="entry name" value="Glyco_hydro/deAcase_b/a-brl"/>
</dbReference>
<evidence type="ECO:0000259" key="3">
    <source>
        <dbReference type="PROSITE" id="PS51677"/>
    </source>
</evidence>
<gene>
    <name evidence="4" type="primary">pgaB</name>
    <name evidence="4" type="ORF">INP94_01850</name>
</gene>
<dbReference type="Gene3D" id="3.20.20.370">
    <property type="entry name" value="Glycoside hydrolase/deacetylase"/>
    <property type="match status" value="1"/>
</dbReference>